<dbReference type="Pfam" id="PF00642">
    <property type="entry name" value="zf-CCCH"/>
    <property type="match status" value="1"/>
</dbReference>
<dbReference type="OrthoDB" id="410307at2759"/>
<dbReference type="PANTHER" id="PTHR12547">
    <property type="entry name" value="CCCH ZINC FINGER/TIS11-RELATED"/>
    <property type="match status" value="1"/>
</dbReference>
<dbReference type="Gene3D" id="4.10.1000.10">
    <property type="entry name" value="Zinc finger, CCCH-type"/>
    <property type="match status" value="2"/>
</dbReference>
<keyword evidence="3 5" id="KW-0863">Zinc-finger</keyword>
<feature type="domain" description="C3H1-type" evidence="6">
    <location>
        <begin position="1"/>
        <end position="36"/>
    </location>
</feature>
<feature type="zinc finger region" description="C3H1-type" evidence="5">
    <location>
        <begin position="1"/>
        <end position="36"/>
    </location>
</feature>
<reference evidence="7 8" key="1">
    <citation type="submission" date="2016-07" db="EMBL/GenBank/DDBJ databases">
        <title>Pervasive Adenine N6-methylation of Active Genes in Fungi.</title>
        <authorList>
            <consortium name="DOE Joint Genome Institute"/>
            <person name="Mondo S.J."/>
            <person name="Dannebaum R.O."/>
            <person name="Kuo R.C."/>
            <person name="Labutti K."/>
            <person name="Haridas S."/>
            <person name="Kuo A."/>
            <person name="Salamov A."/>
            <person name="Ahrendt S.R."/>
            <person name="Lipzen A."/>
            <person name="Sullivan W."/>
            <person name="Andreopoulos W.B."/>
            <person name="Clum A."/>
            <person name="Lindquist E."/>
            <person name="Daum C."/>
            <person name="Ramamoorthy G.K."/>
            <person name="Gryganskyi A."/>
            <person name="Culley D."/>
            <person name="Magnuson J.K."/>
            <person name="James T.Y."/>
            <person name="O'Malley M.A."/>
            <person name="Stajich J.E."/>
            <person name="Spatafora J.W."/>
            <person name="Visel A."/>
            <person name="Grigoriev I.V."/>
        </authorList>
    </citation>
    <scope>NUCLEOTIDE SEQUENCE [LARGE SCALE GENOMIC DNA]</scope>
    <source>
        <strain evidence="7 8">NRRL 3301</strain>
    </source>
</reference>
<keyword evidence="4 5" id="KW-0862">Zinc</keyword>
<evidence type="ECO:0000256" key="4">
    <source>
        <dbReference type="ARBA" id="ARBA00022833"/>
    </source>
</evidence>
<feature type="non-terminal residue" evidence="7">
    <location>
        <position position="1"/>
    </location>
</feature>
<evidence type="ECO:0000313" key="8">
    <source>
        <dbReference type="Proteomes" id="UP000242146"/>
    </source>
</evidence>
<dbReference type="InterPro" id="IPR000571">
    <property type="entry name" value="Znf_CCCH"/>
</dbReference>
<dbReference type="SUPFAM" id="SSF90229">
    <property type="entry name" value="CCCH zinc finger"/>
    <property type="match status" value="2"/>
</dbReference>
<keyword evidence="2" id="KW-0677">Repeat</keyword>
<keyword evidence="8" id="KW-1185">Reference proteome</keyword>
<evidence type="ECO:0000313" key="7">
    <source>
        <dbReference type="EMBL" id="ORX62593.1"/>
    </source>
</evidence>
<feature type="non-terminal residue" evidence="7">
    <location>
        <position position="71"/>
    </location>
</feature>
<dbReference type="GO" id="GO:0008270">
    <property type="term" value="F:zinc ion binding"/>
    <property type="evidence" value="ECO:0007669"/>
    <property type="project" value="UniProtKB-KW"/>
</dbReference>
<gene>
    <name evidence="7" type="ORF">DM01DRAFT_1265778</name>
</gene>
<dbReference type="AlphaFoldDB" id="A0A1X2GWW7"/>
<organism evidence="7 8">
    <name type="scientific">Hesseltinella vesiculosa</name>
    <dbReference type="NCBI Taxonomy" id="101127"/>
    <lineage>
        <taxon>Eukaryota</taxon>
        <taxon>Fungi</taxon>
        <taxon>Fungi incertae sedis</taxon>
        <taxon>Mucoromycota</taxon>
        <taxon>Mucoromycotina</taxon>
        <taxon>Mucoromycetes</taxon>
        <taxon>Mucorales</taxon>
        <taxon>Cunninghamellaceae</taxon>
        <taxon>Hesseltinella</taxon>
    </lineage>
</organism>
<name>A0A1X2GWW7_9FUNG</name>
<dbReference type="InterPro" id="IPR036855">
    <property type="entry name" value="Znf_CCCH_sf"/>
</dbReference>
<evidence type="ECO:0000259" key="6">
    <source>
        <dbReference type="PROSITE" id="PS50103"/>
    </source>
</evidence>
<evidence type="ECO:0000256" key="2">
    <source>
        <dbReference type="ARBA" id="ARBA00022737"/>
    </source>
</evidence>
<dbReference type="Pfam" id="PF14608">
    <property type="entry name" value="zf-CCCH_2"/>
    <property type="match status" value="1"/>
</dbReference>
<dbReference type="STRING" id="101127.A0A1X2GWW7"/>
<dbReference type="SMART" id="SM00356">
    <property type="entry name" value="ZnF_C3H1"/>
    <property type="match status" value="2"/>
</dbReference>
<keyword evidence="1 5" id="KW-0479">Metal-binding</keyword>
<evidence type="ECO:0000256" key="5">
    <source>
        <dbReference type="PROSITE-ProRule" id="PRU00723"/>
    </source>
</evidence>
<protein>
    <recommendedName>
        <fullName evidence="6">C3H1-type domain-containing protein</fullName>
    </recommendedName>
</protein>
<dbReference type="GO" id="GO:0003729">
    <property type="term" value="F:mRNA binding"/>
    <property type="evidence" value="ECO:0007669"/>
    <property type="project" value="InterPro"/>
</dbReference>
<evidence type="ECO:0000256" key="1">
    <source>
        <dbReference type="ARBA" id="ARBA00022723"/>
    </source>
</evidence>
<feature type="domain" description="C3H1-type" evidence="6">
    <location>
        <begin position="46"/>
        <end position="71"/>
    </location>
</feature>
<accession>A0A1X2GWW7</accession>
<dbReference type="EMBL" id="MCGT01000001">
    <property type="protein sequence ID" value="ORX62593.1"/>
    <property type="molecule type" value="Genomic_DNA"/>
</dbReference>
<feature type="zinc finger region" description="C3H1-type" evidence="5">
    <location>
        <begin position="46"/>
        <end position="71"/>
    </location>
</feature>
<proteinExistence type="predicted"/>
<dbReference type="Proteomes" id="UP000242146">
    <property type="component" value="Unassembled WGS sequence"/>
</dbReference>
<evidence type="ECO:0000256" key="3">
    <source>
        <dbReference type="ARBA" id="ARBA00022771"/>
    </source>
</evidence>
<dbReference type="PROSITE" id="PS50103">
    <property type="entry name" value="ZF_C3H1"/>
    <property type="match status" value="2"/>
</dbReference>
<sequence>YKTEYCRNWAEQGTCRQAGHRIRTYGKKCRYAHGDEELREVPKHNRYKTQICRAYHLEGTCAYGSRCTFIH</sequence>
<comment type="caution">
    <text evidence="7">The sequence shown here is derived from an EMBL/GenBank/DDBJ whole genome shotgun (WGS) entry which is preliminary data.</text>
</comment>
<dbReference type="PANTHER" id="PTHR12547:SF18">
    <property type="entry name" value="PROTEIN TIS11"/>
    <property type="match status" value="1"/>
</dbReference>
<dbReference type="InterPro" id="IPR045877">
    <property type="entry name" value="ZFP36-like"/>
</dbReference>